<feature type="compositionally biased region" description="Low complexity" evidence="9">
    <location>
        <begin position="143"/>
        <end position="158"/>
    </location>
</feature>
<dbReference type="CDD" id="cd16812">
    <property type="entry name" value="RING_CH-C4HC3_MARCH7"/>
    <property type="match status" value="1"/>
</dbReference>
<feature type="compositionally biased region" description="Low complexity" evidence="9">
    <location>
        <begin position="411"/>
        <end position="420"/>
    </location>
</feature>
<dbReference type="AlphaFoldDB" id="A0A8C9SKG6"/>
<evidence type="ECO:0000256" key="3">
    <source>
        <dbReference type="ARBA" id="ARBA00012483"/>
    </source>
</evidence>
<dbReference type="GO" id="GO:0008270">
    <property type="term" value="F:zinc ion binding"/>
    <property type="evidence" value="ECO:0007669"/>
    <property type="project" value="UniProtKB-KW"/>
</dbReference>
<proteinExistence type="predicted"/>
<evidence type="ECO:0000256" key="5">
    <source>
        <dbReference type="ARBA" id="ARBA00022723"/>
    </source>
</evidence>
<organism evidence="11 12">
    <name type="scientific">Scleropages formosus</name>
    <name type="common">Asian bonytongue</name>
    <name type="synonym">Osteoglossum formosum</name>
    <dbReference type="NCBI Taxonomy" id="113540"/>
    <lineage>
        <taxon>Eukaryota</taxon>
        <taxon>Metazoa</taxon>
        <taxon>Chordata</taxon>
        <taxon>Craniata</taxon>
        <taxon>Vertebrata</taxon>
        <taxon>Euteleostomi</taxon>
        <taxon>Actinopterygii</taxon>
        <taxon>Neopterygii</taxon>
        <taxon>Teleostei</taxon>
        <taxon>Osteoglossocephala</taxon>
        <taxon>Osteoglossomorpha</taxon>
        <taxon>Osteoglossiformes</taxon>
        <taxon>Osteoglossidae</taxon>
        <taxon>Scleropages</taxon>
    </lineage>
</organism>
<reference evidence="11" key="2">
    <citation type="submission" date="2025-08" db="UniProtKB">
        <authorList>
            <consortium name="Ensembl"/>
        </authorList>
    </citation>
    <scope>IDENTIFICATION</scope>
</reference>
<protein>
    <recommendedName>
        <fullName evidence="3">RING-type E3 ubiquitin transferase</fullName>
        <ecNumber evidence="3">2.3.2.27</ecNumber>
    </recommendedName>
</protein>
<evidence type="ECO:0000256" key="4">
    <source>
        <dbReference type="ARBA" id="ARBA00022679"/>
    </source>
</evidence>
<gene>
    <name evidence="11" type="primary">MARCHF7</name>
</gene>
<dbReference type="SMART" id="SM00744">
    <property type="entry name" value="RINGv"/>
    <property type="match status" value="1"/>
</dbReference>
<dbReference type="InterPro" id="IPR013083">
    <property type="entry name" value="Znf_RING/FYVE/PHD"/>
</dbReference>
<feature type="region of interest" description="Disordered" evidence="9">
    <location>
        <begin position="220"/>
        <end position="255"/>
    </location>
</feature>
<dbReference type="Proteomes" id="UP000694397">
    <property type="component" value="Chromosome 12"/>
</dbReference>
<keyword evidence="12" id="KW-1185">Reference proteome</keyword>
<dbReference type="OrthoDB" id="2154780at2759"/>
<feature type="compositionally biased region" description="Low complexity" evidence="9">
    <location>
        <begin position="341"/>
        <end position="365"/>
    </location>
</feature>
<evidence type="ECO:0000256" key="2">
    <source>
        <dbReference type="ARBA" id="ARBA00004906"/>
    </source>
</evidence>
<dbReference type="PANTHER" id="PTHR14471:SF1">
    <property type="entry name" value="E3 UBIQUITIN-PROTEIN LIGASE MARCHF7"/>
    <property type="match status" value="1"/>
</dbReference>
<dbReference type="InterPro" id="IPR052297">
    <property type="entry name" value="RING-CH-type_E3_ubiq-ligase"/>
</dbReference>
<reference evidence="11 12" key="1">
    <citation type="submission" date="2019-04" db="EMBL/GenBank/DDBJ databases">
        <authorList>
            <consortium name="Wellcome Sanger Institute Data Sharing"/>
        </authorList>
    </citation>
    <scope>NUCLEOTIDE SEQUENCE [LARGE SCALE GENOMIC DNA]</scope>
</reference>
<feature type="domain" description="RING-CH-type" evidence="10">
    <location>
        <begin position="566"/>
        <end position="636"/>
    </location>
</feature>
<dbReference type="GeneTree" id="ENSGT00530000063836"/>
<keyword evidence="6" id="KW-0863">Zinc-finger</keyword>
<comment type="catalytic activity">
    <reaction evidence="1">
        <text>S-ubiquitinyl-[E2 ubiquitin-conjugating enzyme]-L-cysteine + [acceptor protein]-L-lysine = [E2 ubiquitin-conjugating enzyme]-L-cysteine + N(6)-ubiquitinyl-[acceptor protein]-L-lysine.</text>
        <dbReference type="EC" id="2.3.2.27"/>
    </reaction>
</comment>
<feature type="compositionally biased region" description="Acidic residues" evidence="9">
    <location>
        <begin position="703"/>
        <end position="712"/>
    </location>
</feature>
<evidence type="ECO:0000256" key="8">
    <source>
        <dbReference type="ARBA" id="ARBA00022833"/>
    </source>
</evidence>
<comment type="pathway">
    <text evidence="2">Protein modification; protein ubiquitination.</text>
</comment>
<feature type="region of interest" description="Disordered" evidence="9">
    <location>
        <begin position="1"/>
        <end position="33"/>
    </location>
</feature>
<evidence type="ECO:0000256" key="1">
    <source>
        <dbReference type="ARBA" id="ARBA00000900"/>
    </source>
</evidence>
<feature type="compositionally biased region" description="Low complexity" evidence="9">
    <location>
        <begin position="291"/>
        <end position="306"/>
    </location>
</feature>
<feature type="region of interest" description="Disordered" evidence="9">
    <location>
        <begin position="52"/>
        <end position="175"/>
    </location>
</feature>
<feature type="compositionally biased region" description="Low complexity" evidence="9">
    <location>
        <begin position="83"/>
        <end position="92"/>
    </location>
</feature>
<feature type="region of interest" description="Disordered" evidence="9">
    <location>
        <begin position="276"/>
        <end position="420"/>
    </location>
</feature>
<dbReference type="KEGG" id="sfm:108927939"/>
<keyword evidence="4" id="KW-0808">Transferase</keyword>
<keyword evidence="5" id="KW-0479">Metal-binding</keyword>
<dbReference type="Pfam" id="PF12906">
    <property type="entry name" value="RINGv"/>
    <property type="match status" value="1"/>
</dbReference>
<dbReference type="Gene3D" id="3.30.40.10">
    <property type="entry name" value="Zinc/RING finger domain, C3HC4 (zinc finger)"/>
    <property type="match status" value="1"/>
</dbReference>
<dbReference type="PROSITE" id="PS51292">
    <property type="entry name" value="ZF_RING_CH"/>
    <property type="match status" value="1"/>
</dbReference>
<evidence type="ECO:0000256" key="7">
    <source>
        <dbReference type="ARBA" id="ARBA00022786"/>
    </source>
</evidence>
<dbReference type="Ensembl" id="ENSSFOT00015036652.2">
    <property type="protein sequence ID" value="ENSSFOP00015036258.1"/>
    <property type="gene ID" value="ENSSFOG00015023077.2"/>
</dbReference>
<keyword evidence="7" id="KW-0833">Ubl conjugation pathway</keyword>
<dbReference type="PANTHER" id="PTHR14471">
    <property type="entry name" value="MARCH7/10 E3 UBIQUITIN PROTEIN LIGASE FAMILY MEMBER"/>
    <property type="match status" value="1"/>
</dbReference>
<evidence type="ECO:0000313" key="11">
    <source>
        <dbReference type="Ensembl" id="ENSSFOP00015036258.1"/>
    </source>
</evidence>
<keyword evidence="8" id="KW-0862">Zinc</keyword>
<name>A0A8C9SKG6_SCLFO</name>
<dbReference type="GO" id="GO:0061630">
    <property type="term" value="F:ubiquitin protein ligase activity"/>
    <property type="evidence" value="ECO:0007669"/>
    <property type="project" value="UniProtKB-EC"/>
</dbReference>
<evidence type="ECO:0000259" key="10">
    <source>
        <dbReference type="PROSITE" id="PS51292"/>
    </source>
</evidence>
<feature type="region of interest" description="Disordered" evidence="9">
    <location>
        <begin position="471"/>
        <end position="500"/>
    </location>
</feature>
<dbReference type="InterPro" id="IPR011016">
    <property type="entry name" value="Znf_RING-CH"/>
</dbReference>
<evidence type="ECO:0000256" key="9">
    <source>
        <dbReference type="SAM" id="MobiDB-lite"/>
    </source>
</evidence>
<feature type="region of interest" description="Disordered" evidence="9">
    <location>
        <begin position="703"/>
        <end position="731"/>
    </location>
</feature>
<accession>A0A8C9SKG6</accession>
<sequence length="731" mass="79879">MESKPSWLSLTTPPRTTSLQSSSSISSSLPLGSRHLYGRSRMLGCDRYARGPSFKLDSLPESPRLHNPSSDGSANEGRYPLYGSSSASFGVSSRDRSWGESATASRSKQLHYQGDSERRLGTYPGPLTAAQDKDPKRPKLSYGNRQSRSNISSSVVGSTYTRADGVTGPSWNSWSPVSRAVASSEDLWSCQELEKRAECTASSYRRSSHGVEMDPEHVASTYAQGARPKEKVSSQVTGSNVLPVPSDYQPSWLSRNPLRNTSRIFSSASTRAHVPSAFAPNLTPPTQPLHSQGWSSGQSERSSSLLPRPPLTQSPEDSDSEGHRSTRPLLSRLANSVSLFSRRSAQDSTSSSNSTLGSPESSEIGESGRGSPGLSERRGSASSQGFSFLNRRRQGLPPVPVVPSSGLNQPSSGAADSWLSSSLRGRCAPVIPRRRREGRDETARLALSESDENQNLPLMRTEFSGVKYAEGEEEVEESQGAGATGISAQRRPHAARDSSLSGITSSLLHLSMPTSLDRSVPGRTVIAISNIAARRTSTEDLKDKAPSSRDPERLRKIQESLLLEQSDEEEGDLCRICQMGADSPSNPLIAPCRCTGSLQYVHQDCMKRWLNAKISSGSNLEAVTSCEMCKEKLELDIEGFDVNELYKTHERSEYEFISCGLYLVVLLHLWEQRFSDMLGSSSDAGFFNLARTLHEHMEDLESSFGESDEDVVQENRPTVDFCDLDDDDDED</sequence>
<dbReference type="SUPFAM" id="SSF57850">
    <property type="entry name" value="RING/U-box"/>
    <property type="match status" value="1"/>
</dbReference>
<dbReference type="EC" id="2.3.2.27" evidence="3"/>
<feature type="compositionally biased region" description="Acidic residues" evidence="9">
    <location>
        <begin position="722"/>
        <end position="731"/>
    </location>
</feature>
<evidence type="ECO:0000313" key="12">
    <source>
        <dbReference type="Proteomes" id="UP000694397"/>
    </source>
</evidence>
<evidence type="ECO:0000256" key="6">
    <source>
        <dbReference type="ARBA" id="ARBA00022771"/>
    </source>
</evidence>
<reference evidence="11" key="3">
    <citation type="submission" date="2025-09" db="UniProtKB">
        <authorList>
            <consortium name="Ensembl"/>
        </authorList>
    </citation>
    <scope>IDENTIFICATION</scope>
</reference>